<evidence type="ECO:0008006" key="4">
    <source>
        <dbReference type="Google" id="ProtNLM"/>
    </source>
</evidence>
<dbReference type="Gene3D" id="3.60.15.10">
    <property type="entry name" value="Ribonuclease Z/Hydroxyacylglutathione hydrolase-like"/>
    <property type="match status" value="1"/>
</dbReference>
<sequence length="440" mass="47752">MSTELPDLGVVFWPVGTGDSSTVVVTDEVLMQVDLNDRAKADDDDIPEVPVVDLLVEALPTGSDGRPFLAAFVLTHADKDHCSGFADLLDKATIGELWATPRMWREYLDDGDDADLCEDAKAFHEEVKRRVEAVKKAVADGEEIALGDRVLVVGYDTDEHKHAYHDLPEEYLLKPGISVTKINGVDYAGRFEAFIHAPFKDDCAAARNETSLSLQVTLTEGGGQDGKVLLFGDLAYETIMKIFKYSEDHDREQYLEWNLLLAPHHCSKRVMYVREDGKDVLKTDILEAFERHAREGSVVVASSHPIPAADVDGANPPHKKAADRYKDYSDRFICTMEWPSVEDPSPVVLGIDANGAQIVEDEVVEHSAKSADVAKAAGRKRGRLSEVAAAATAAGRYAGGVVSVSGTAAMTGSERVQAAIKADRGSEAAPTTAVGFGRDR</sequence>
<organism evidence="2 3">
    <name type="scientific">Micromonospora echinaurantiaca</name>
    <dbReference type="NCBI Taxonomy" id="47857"/>
    <lineage>
        <taxon>Bacteria</taxon>
        <taxon>Bacillati</taxon>
        <taxon>Actinomycetota</taxon>
        <taxon>Actinomycetes</taxon>
        <taxon>Micromonosporales</taxon>
        <taxon>Micromonosporaceae</taxon>
        <taxon>Micromonospora</taxon>
    </lineage>
</organism>
<dbReference type="AlphaFoldDB" id="A0A1C5IJI7"/>
<reference evidence="2 3" key="1">
    <citation type="submission" date="2016-06" db="EMBL/GenBank/DDBJ databases">
        <authorList>
            <person name="Kjaerup R.B."/>
            <person name="Dalgaard T.S."/>
            <person name="Juul-Madsen H.R."/>
        </authorList>
    </citation>
    <scope>NUCLEOTIDE SEQUENCE [LARGE SCALE GENOMIC DNA]</scope>
    <source>
        <strain evidence="2 3">DSM 43904</strain>
    </source>
</reference>
<evidence type="ECO:0000256" key="1">
    <source>
        <dbReference type="SAM" id="MobiDB-lite"/>
    </source>
</evidence>
<accession>A0A1C5IJI7</accession>
<dbReference type="InterPro" id="IPR036866">
    <property type="entry name" value="RibonucZ/Hydroxyglut_hydro"/>
</dbReference>
<dbReference type="RefSeq" id="WP_157748225.1">
    <property type="nucleotide sequence ID" value="NZ_LT607750.1"/>
</dbReference>
<evidence type="ECO:0000313" key="2">
    <source>
        <dbReference type="EMBL" id="SCG58199.1"/>
    </source>
</evidence>
<dbReference type="Proteomes" id="UP000198217">
    <property type="component" value="Chromosome I"/>
</dbReference>
<feature type="region of interest" description="Disordered" evidence="1">
    <location>
        <begin position="421"/>
        <end position="440"/>
    </location>
</feature>
<protein>
    <recommendedName>
        <fullName evidence="4">Metal-dependent hydrolase, beta-lactamase superfamily II</fullName>
    </recommendedName>
</protein>
<dbReference type="SUPFAM" id="SSF56281">
    <property type="entry name" value="Metallo-hydrolase/oxidoreductase"/>
    <property type="match status" value="1"/>
</dbReference>
<evidence type="ECO:0000313" key="3">
    <source>
        <dbReference type="Proteomes" id="UP000198217"/>
    </source>
</evidence>
<name>A0A1C5IJI7_9ACTN</name>
<gene>
    <name evidence="2" type="ORF">GA0070609_3425</name>
</gene>
<proteinExistence type="predicted"/>
<dbReference type="EMBL" id="LT607750">
    <property type="protein sequence ID" value="SCG58199.1"/>
    <property type="molecule type" value="Genomic_DNA"/>
</dbReference>
<keyword evidence="3" id="KW-1185">Reference proteome</keyword>